<keyword evidence="2" id="KW-1185">Reference proteome</keyword>
<dbReference type="EMBL" id="MCSB01000017">
    <property type="protein sequence ID" value="PME28424.1"/>
    <property type="molecule type" value="Genomic_DNA"/>
</dbReference>
<sequence>MLMERFQHQRLQIIHKISSQKAFINSTNNIAIKTKANDCIVVQNQQMTLDHLFFRDFHLCSY</sequence>
<gene>
    <name evidence="1" type="ORF">BCV38_22660</name>
</gene>
<protein>
    <submittedName>
        <fullName evidence="1">Uncharacterized protein</fullName>
    </submittedName>
</protein>
<dbReference type="AlphaFoldDB" id="A0AA45A8J9"/>
<name>A0AA45A8J9_9VIBR</name>
<accession>A0AA45A8J9</accession>
<proteinExistence type="predicted"/>
<evidence type="ECO:0000313" key="1">
    <source>
        <dbReference type="EMBL" id="PME28424.1"/>
    </source>
</evidence>
<dbReference type="Proteomes" id="UP000239763">
    <property type="component" value="Unassembled WGS sequence"/>
</dbReference>
<evidence type="ECO:0000313" key="2">
    <source>
        <dbReference type="Proteomes" id="UP000239763"/>
    </source>
</evidence>
<organism evidence="1 2">
    <name type="scientific">Vibrio lentus</name>
    <dbReference type="NCBI Taxonomy" id="136468"/>
    <lineage>
        <taxon>Bacteria</taxon>
        <taxon>Pseudomonadati</taxon>
        <taxon>Pseudomonadota</taxon>
        <taxon>Gammaproteobacteria</taxon>
        <taxon>Vibrionales</taxon>
        <taxon>Vibrionaceae</taxon>
        <taxon>Vibrio</taxon>
    </lineage>
</organism>
<comment type="caution">
    <text evidence="1">The sequence shown here is derived from an EMBL/GenBank/DDBJ whole genome shotgun (WGS) entry which is preliminary data.</text>
</comment>
<reference evidence="1 2" key="1">
    <citation type="journal article" date="2018" name="Nature">
        <title>A major lineage of non-tailed dsDNA viruses as unrecognized killers of marine bacteria.</title>
        <authorList>
            <person name="Kauffman K.M."/>
            <person name="Hussain F.A."/>
            <person name="Yang J."/>
            <person name="Arevalo P."/>
            <person name="Brown J.M."/>
            <person name="Chang W.K."/>
            <person name="VanInsberghe D."/>
            <person name="Elsherbini J."/>
            <person name="Sharma R.S."/>
            <person name="Cutler M.B."/>
            <person name="Kelly L."/>
            <person name="Polz M.F."/>
        </authorList>
    </citation>
    <scope>NUCLEOTIDE SEQUENCE [LARGE SCALE GENOMIC DNA]</scope>
    <source>
        <strain evidence="1 2">10N.286.55.E1</strain>
    </source>
</reference>